<reference evidence="7" key="1">
    <citation type="submission" date="2025-08" db="UniProtKB">
        <authorList>
            <consortium name="Ensembl"/>
        </authorList>
    </citation>
    <scope>IDENTIFICATION</scope>
</reference>
<accession>A0A673XHI2</accession>
<protein>
    <recommendedName>
        <fullName evidence="4">Large ribosomal subunit protein eL28</fullName>
    </recommendedName>
    <alternativeName>
        <fullName evidence="5">60S ribosomal protein L28</fullName>
    </alternativeName>
</protein>
<dbReference type="FunFam" id="3.30.390.110:FF:000002">
    <property type="entry name" value="60S ribosomal protein L28"/>
    <property type="match status" value="1"/>
</dbReference>
<dbReference type="PANTHER" id="PTHR10544">
    <property type="entry name" value="60S RIBOSOMAL PROTEIN L28"/>
    <property type="match status" value="1"/>
</dbReference>
<organism evidence="7 8">
    <name type="scientific">Salmo trutta</name>
    <name type="common">Brown trout</name>
    <dbReference type="NCBI Taxonomy" id="8032"/>
    <lineage>
        <taxon>Eukaryota</taxon>
        <taxon>Metazoa</taxon>
        <taxon>Chordata</taxon>
        <taxon>Craniata</taxon>
        <taxon>Vertebrata</taxon>
        <taxon>Euteleostomi</taxon>
        <taxon>Actinopterygii</taxon>
        <taxon>Neopterygii</taxon>
        <taxon>Teleostei</taxon>
        <taxon>Protacanthopterygii</taxon>
        <taxon>Salmoniformes</taxon>
        <taxon>Salmonidae</taxon>
        <taxon>Salmoninae</taxon>
        <taxon>Salmo</taxon>
    </lineage>
</organism>
<evidence type="ECO:0000256" key="2">
    <source>
        <dbReference type="ARBA" id="ARBA00022980"/>
    </source>
</evidence>
<feature type="domain" description="Ribosomal eL28/Mak16" evidence="6">
    <location>
        <begin position="47"/>
        <end position="150"/>
    </location>
</feature>
<keyword evidence="2" id="KW-0689">Ribosomal protein</keyword>
<dbReference type="GeneTree" id="ENSGT00390000008732"/>
<dbReference type="InParanoid" id="A0A673XHI2"/>
<dbReference type="InterPro" id="IPR029004">
    <property type="entry name" value="Ribosomal_eL28/Mak16"/>
</dbReference>
<evidence type="ECO:0000313" key="8">
    <source>
        <dbReference type="Proteomes" id="UP000472277"/>
    </source>
</evidence>
<sequence>MFVNYIFFAYCKSLESKTVEGLNTPSSVFFNWTIFMQFRFVNMSSHLQWMVIRNCSSFLIKRNGQTYSTEPNNLKSKNSFRFNGLVHRKTVGVQPAADGKGVVVVLKKRAGQRKPATSYEKITINKNSRATLSSLRHIIRKNNYRKDLRMVSTLLNHLFFYWSSIFDRDQPGFSQKPVNPVGFRTRIEHFCSPTQVCILDDDGPIFPDMDKGLDSIKYVLADIRIAGCFGSVGSGTVLVVKSTSGSLRFLIADTAIVFSMKPHPTLSDIPCIPFKHSNA</sequence>
<evidence type="ECO:0000313" key="7">
    <source>
        <dbReference type="Ensembl" id="ENSSTUP00000020402.1"/>
    </source>
</evidence>
<keyword evidence="3" id="KW-0687">Ribonucleoprotein</keyword>
<evidence type="ECO:0000256" key="4">
    <source>
        <dbReference type="ARBA" id="ARBA00035223"/>
    </source>
</evidence>
<proteinExistence type="inferred from homology"/>
<dbReference type="Ensembl" id="ENSSTUT00000021446.1">
    <property type="protein sequence ID" value="ENSSTUP00000020402.1"/>
    <property type="gene ID" value="ENSSTUG00000009064.1"/>
</dbReference>
<evidence type="ECO:0000256" key="5">
    <source>
        <dbReference type="ARBA" id="ARBA00035330"/>
    </source>
</evidence>
<dbReference type="Pfam" id="PF01778">
    <property type="entry name" value="Ribosomal_L28e"/>
    <property type="match status" value="1"/>
</dbReference>
<reference evidence="7" key="2">
    <citation type="submission" date="2025-09" db="UniProtKB">
        <authorList>
            <consortium name="Ensembl"/>
        </authorList>
    </citation>
    <scope>IDENTIFICATION</scope>
</reference>
<keyword evidence="8" id="KW-1185">Reference proteome</keyword>
<evidence type="ECO:0000259" key="6">
    <source>
        <dbReference type="Pfam" id="PF01778"/>
    </source>
</evidence>
<gene>
    <name evidence="7" type="primary">RPL28</name>
    <name evidence="7" type="synonym">LOC115197241</name>
</gene>
<dbReference type="GO" id="GO:0003735">
    <property type="term" value="F:structural constituent of ribosome"/>
    <property type="evidence" value="ECO:0007669"/>
    <property type="project" value="InterPro"/>
</dbReference>
<dbReference type="GO" id="GO:0005840">
    <property type="term" value="C:ribosome"/>
    <property type="evidence" value="ECO:0007669"/>
    <property type="project" value="UniProtKB-KW"/>
</dbReference>
<evidence type="ECO:0000256" key="1">
    <source>
        <dbReference type="ARBA" id="ARBA00007926"/>
    </source>
</evidence>
<name>A0A673XHI2_SALTR</name>
<dbReference type="GO" id="GO:1990904">
    <property type="term" value="C:ribonucleoprotein complex"/>
    <property type="evidence" value="ECO:0007669"/>
    <property type="project" value="UniProtKB-KW"/>
</dbReference>
<dbReference type="Proteomes" id="UP000472277">
    <property type="component" value="Chromosome 7"/>
</dbReference>
<dbReference type="AlphaFoldDB" id="A0A673XHI2"/>
<dbReference type="Gene3D" id="3.30.390.110">
    <property type="match status" value="1"/>
</dbReference>
<comment type="similarity">
    <text evidence="1">Belongs to the eukaryotic ribosomal protein eL28 family.</text>
</comment>
<dbReference type="GO" id="GO:0006412">
    <property type="term" value="P:translation"/>
    <property type="evidence" value="ECO:0007669"/>
    <property type="project" value="InterPro"/>
</dbReference>
<dbReference type="InterPro" id="IPR002672">
    <property type="entry name" value="Ribosomal_eL28"/>
</dbReference>
<evidence type="ECO:0000256" key="3">
    <source>
        <dbReference type="ARBA" id="ARBA00023274"/>
    </source>
</evidence>